<organism evidence="1 2">
    <name type="scientific">Eikenella halliae</name>
    <dbReference type="NCBI Taxonomy" id="1795832"/>
    <lineage>
        <taxon>Bacteria</taxon>
        <taxon>Pseudomonadati</taxon>
        <taxon>Pseudomonadota</taxon>
        <taxon>Betaproteobacteria</taxon>
        <taxon>Neisseriales</taxon>
        <taxon>Neisseriaceae</taxon>
        <taxon>Eikenella</taxon>
    </lineage>
</organism>
<dbReference type="EMBL" id="LXSQ01000006">
    <property type="protein sequence ID" value="OAM44345.1"/>
    <property type="molecule type" value="Genomic_DNA"/>
</dbReference>
<dbReference type="STRING" id="1795832.A7Q00_01995"/>
<reference evidence="2" key="1">
    <citation type="submission" date="2016-05" db="EMBL/GenBank/DDBJ databases">
        <title>Draft genome of Corynebacterium afermentans subsp. afermentans LCDC 88199T.</title>
        <authorList>
            <person name="Bernier A.-M."/>
            <person name="Bernard K."/>
        </authorList>
    </citation>
    <scope>NUCLEOTIDE SEQUENCE [LARGE SCALE GENOMIC DNA]</scope>
    <source>
        <strain evidence="2">NML130454</strain>
    </source>
</reference>
<protein>
    <submittedName>
        <fullName evidence="1">Uncharacterized protein</fullName>
    </submittedName>
</protein>
<accession>A0A1B6W125</accession>
<keyword evidence="2" id="KW-1185">Reference proteome</keyword>
<gene>
    <name evidence="1" type="ORF">A7Q00_01995</name>
</gene>
<evidence type="ECO:0000313" key="1">
    <source>
        <dbReference type="EMBL" id="OAM44345.1"/>
    </source>
</evidence>
<comment type="caution">
    <text evidence="1">The sequence shown here is derived from an EMBL/GenBank/DDBJ whole genome shotgun (WGS) entry which is preliminary data.</text>
</comment>
<dbReference type="Proteomes" id="UP000077726">
    <property type="component" value="Unassembled WGS sequence"/>
</dbReference>
<evidence type="ECO:0000313" key="2">
    <source>
        <dbReference type="Proteomes" id="UP000077726"/>
    </source>
</evidence>
<sequence>MTTVKFIATAKIFDGVKTTEQQVECKYTIEWHKGYAGIRNEDGYFVQDISLKGLETKEERMQHVVDTLKSWK</sequence>
<name>A0A1B6W125_9NEIS</name>
<dbReference type="RefSeq" id="WP_064088975.1">
    <property type="nucleotide sequence ID" value="NZ_LXSQ01000006.1"/>
</dbReference>
<proteinExistence type="predicted"/>
<dbReference type="AlphaFoldDB" id="A0A1B6W125"/>